<dbReference type="KEGG" id="asul:DFR86_05565"/>
<protein>
    <submittedName>
        <fullName evidence="1">Uncharacterized protein</fullName>
    </submittedName>
</protein>
<name>A0A2U9IM41_9CREN</name>
<evidence type="ECO:0000313" key="2">
    <source>
        <dbReference type="Proteomes" id="UP000248410"/>
    </source>
</evidence>
<proteinExistence type="predicted"/>
<keyword evidence="2" id="KW-1185">Reference proteome</keyword>
<organism evidence="1 2">
    <name type="scientific">Acidianus sulfidivorans JP7</name>
    <dbReference type="NCBI Taxonomy" id="619593"/>
    <lineage>
        <taxon>Archaea</taxon>
        <taxon>Thermoproteota</taxon>
        <taxon>Thermoprotei</taxon>
        <taxon>Sulfolobales</taxon>
        <taxon>Sulfolobaceae</taxon>
        <taxon>Acidianus</taxon>
    </lineage>
</organism>
<dbReference type="EMBL" id="CP029288">
    <property type="protein sequence ID" value="AWR97081.1"/>
    <property type="molecule type" value="Genomic_DNA"/>
</dbReference>
<reference evidence="1 2" key="1">
    <citation type="submission" date="2018-05" db="EMBL/GenBank/DDBJ databases">
        <title>Complete Genome Sequences of Extremely Thermoacidophilic, Metal-Mobilizing Type-Strain Members of the Archaeal Family Sulfolobaceae: Acidianus brierleyi DSM-1651T, Acidianus sulfidivorans DSM-18786T, Metallosphaera hakonensis DSM-7519T, and Metallosphaera prunae DSM-10039T.</title>
        <authorList>
            <person name="Counts J.A."/>
            <person name="Kelly R.M."/>
        </authorList>
    </citation>
    <scope>NUCLEOTIDE SEQUENCE [LARGE SCALE GENOMIC DNA]</scope>
    <source>
        <strain evidence="1 2">JP7</strain>
    </source>
</reference>
<sequence>MFILFLFNGLNITIAYSNKEEILPLLPIMNNEINPKEFKFEFIQIREDDIKFKYENYDLFYLPLPLLNYIDIKIISNGAMVVNELGLSDNITKEVCASSNSTEYYLLKILTGTKALPNSKPDCSGSKFVTNNYKMSLSDLWRNNCQDLPIVLRLIGSNLSDDILSKIKIIIRESASIQENRGLIASYSRELGLKGRKAIDCFFELCRKKNLCTVTNYKLL</sequence>
<evidence type="ECO:0000313" key="1">
    <source>
        <dbReference type="EMBL" id="AWR97081.1"/>
    </source>
</evidence>
<accession>A0A2U9IM41</accession>
<dbReference type="AlphaFoldDB" id="A0A2U9IM41"/>
<dbReference type="Proteomes" id="UP000248410">
    <property type="component" value="Chromosome"/>
</dbReference>
<gene>
    <name evidence="1" type="ORF">DFR86_05565</name>
</gene>